<evidence type="ECO:0000256" key="1">
    <source>
        <dbReference type="SAM" id="MobiDB-lite"/>
    </source>
</evidence>
<dbReference type="EMBL" id="KN881629">
    <property type="protein sequence ID" value="KIY52947.1"/>
    <property type="molecule type" value="Genomic_DNA"/>
</dbReference>
<accession>A0A0D7AMZ3</accession>
<reference evidence="2 3" key="1">
    <citation type="journal article" date="2015" name="Fungal Genet. Biol.">
        <title>Evolution of novel wood decay mechanisms in Agaricales revealed by the genome sequences of Fistulina hepatica and Cylindrobasidium torrendii.</title>
        <authorList>
            <person name="Floudas D."/>
            <person name="Held B.W."/>
            <person name="Riley R."/>
            <person name="Nagy L.G."/>
            <person name="Koehler G."/>
            <person name="Ransdell A.S."/>
            <person name="Younus H."/>
            <person name="Chow J."/>
            <person name="Chiniquy J."/>
            <person name="Lipzen A."/>
            <person name="Tritt A."/>
            <person name="Sun H."/>
            <person name="Haridas S."/>
            <person name="LaButti K."/>
            <person name="Ohm R.A."/>
            <person name="Kues U."/>
            <person name="Blanchette R.A."/>
            <person name="Grigoriev I.V."/>
            <person name="Minto R.E."/>
            <person name="Hibbett D.S."/>
        </authorList>
    </citation>
    <scope>NUCLEOTIDE SEQUENCE [LARGE SCALE GENOMIC DNA]</scope>
    <source>
        <strain evidence="2 3">ATCC 64428</strain>
    </source>
</reference>
<organism evidence="2 3">
    <name type="scientific">Fistulina hepatica ATCC 64428</name>
    <dbReference type="NCBI Taxonomy" id="1128425"/>
    <lineage>
        <taxon>Eukaryota</taxon>
        <taxon>Fungi</taxon>
        <taxon>Dikarya</taxon>
        <taxon>Basidiomycota</taxon>
        <taxon>Agaricomycotina</taxon>
        <taxon>Agaricomycetes</taxon>
        <taxon>Agaricomycetidae</taxon>
        <taxon>Agaricales</taxon>
        <taxon>Fistulinaceae</taxon>
        <taxon>Fistulina</taxon>
    </lineage>
</organism>
<dbReference type="AlphaFoldDB" id="A0A0D7AMZ3"/>
<sequence>MSRKSPQSHETPLHISLRLAAEPQEAQLEENVSRTLKRSQGLSDDKEEESVSSSGHKFDLARLPWNARKKSRETDSSTFSPTTIGAEARALSVLRTVEILEAIHIDVKQTRANLLISLDAPQFPESQWKKLLNRGTADFDQVLSGIYASTDVGRTTSGKSHLAQNRPRQASDALKLSDNFAR</sequence>
<feature type="compositionally biased region" description="Low complexity" evidence="1">
    <location>
        <begin position="19"/>
        <end position="30"/>
    </location>
</feature>
<name>A0A0D7AMZ3_9AGAR</name>
<proteinExistence type="predicted"/>
<feature type="compositionally biased region" description="Polar residues" evidence="1">
    <location>
        <begin position="1"/>
        <end position="10"/>
    </location>
</feature>
<feature type="region of interest" description="Disordered" evidence="1">
    <location>
        <begin position="1"/>
        <end position="56"/>
    </location>
</feature>
<keyword evidence="3" id="KW-1185">Reference proteome</keyword>
<evidence type="ECO:0000313" key="3">
    <source>
        <dbReference type="Proteomes" id="UP000054144"/>
    </source>
</evidence>
<evidence type="ECO:0000313" key="2">
    <source>
        <dbReference type="EMBL" id="KIY52947.1"/>
    </source>
</evidence>
<dbReference type="OrthoDB" id="2355984at2759"/>
<dbReference type="Proteomes" id="UP000054144">
    <property type="component" value="Unassembled WGS sequence"/>
</dbReference>
<gene>
    <name evidence="2" type="ORF">FISHEDRAFT_69404</name>
</gene>
<protein>
    <submittedName>
        <fullName evidence="2">Uncharacterized protein</fullName>
    </submittedName>
</protein>